<feature type="non-terminal residue" evidence="2">
    <location>
        <position position="404"/>
    </location>
</feature>
<dbReference type="PANTHER" id="PTHR45786">
    <property type="entry name" value="DNA BINDING PROTEIN-LIKE"/>
    <property type="match status" value="1"/>
</dbReference>
<dbReference type="OrthoDB" id="5418342at2759"/>
<evidence type="ECO:0000259" key="1">
    <source>
        <dbReference type="Pfam" id="PF14214"/>
    </source>
</evidence>
<reference evidence="2 3" key="1">
    <citation type="journal article" date="2018" name="Nat. Ecol. Evol.">
        <title>Pezizomycetes genomes reveal the molecular basis of ectomycorrhizal truffle lifestyle.</title>
        <authorList>
            <person name="Murat C."/>
            <person name="Payen T."/>
            <person name="Noel B."/>
            <person name="Kuo A."/>
            <person name="Morin E."/>
            <person name="Chen J."/>
            <person name="Kohler A."/>
            <person name="Krizsan K."/>
            <person name="Balestrini R."/>
            <person name="Da Silva C."/>
            <person name="Montanini B."/>
            <person name="Hainaut M."/>
            <person name="Levati E."/>
            <person name="Barry K.W."/>
            <person name="Belfiori B."/>
            <person name="Cichocki N."/>
            <person name="Clum A."/>
            <person name="Dockter R.B."/>
            <person name="Fauchery L."/>
            <person name="Guy J."/>
            <person name="Iotti M."/>
            <person name="Le Tacon F."/>
            <person name="Lindquist E.A."/>
            <person name="Lipzen A."/>
            <person name="Malagnac F."/>
            <person name="Mello A."/>
            <person name="Molinier V."/>
            <person name="Miyauchi S."/>
            <person name="Poulain J."/>
            <person name="Riccioni C."/>
            <person name="Rubini A."/>
            <person name="Sitrit Y."/>
            <person name="Splivallo R."/>
            <person name="Traeger S."/>
            <person name="Wang M."/>
            <person name="Zifcakova L."/>
            <person name="Wipf D."/>
            <person name="Zambonelli A."/>
            <person name="Paolocci F."/>
            <person name="Nowrousian M."/>
            <person name="Ottonello S."/>
            <person name="Baldrian P."/>
            <person name="Spatafora J.W."/>
            <person name="Henrissat B."/>
            <person name="Nagy L.G."/>
            <person name="Aury J.M."/>
            <person name="Wincker P."/>
            <person name="Grigoriev I.V."/>
            <person name="Bonfante P."/>
            <person name="Martin F.M."/>
        </authorList>
    </citation>
    <scope>NUCLEOTIDE SEQUENCE [LARGE SCALE GENOMIC DNA]</scope>
    <source>
        <strain evidence="2 3">120613-1</strain>
    </source>
</reference>
<keyword evidence="3" id="KW-1185">Reference proteome</keyword>
<evidence type="ECO:0000313" key="2">
    <source>
        <dbReference type="EMBL" id="RPA99927.1"/>
    </source>
</evidence>
<feature type="domain" description="Helitron helicase-like" evidence="1">
    <location>
        <begin position="290"/>
        <end position="404"/>
    </location>
</feature>
<protein>
    <recommendedName>
        <fullName evidence="1">Helitron helicase-like domain-containing protein</fullName>
    </recommendedName>
</protein>
<accession>A0A3N4JRN5</accession>
<gene>
    <name evidence="2" type="ORF">L873DRAFT_1605336</name>
</gene>
<dbReference type="AlphaFoldDB" id="A0A3N4JRN5"/>
<dbReference type="Proteomes" id="UP000276215">
    <property type="component" value="Unassembled WGS sequence"/>
</dbReference>
<dbReference type="Pfam" id="PF14214">
    <property type="entry name" value="Helitron_like_N"/>
    <property type="match status" value="1"/>
</dbReference>
<dbReference type="STRING" id="1336337.A0A3N4JRN5"/>
<name>A0A3N4JRN5_9PEZI</name>
<organism evidence="2 3">
    <name type="scientific">Choiromyces venosus 120613-1</name>
    <dbReference type="NCBI Taxonomy" id="1336337"/>
    <lineage>
        <taxon>Eukaryota</taxon>
        <taxon>Fungi</taxon>
        <taxon>Dikarya</taxon>
        <taxon>Ascomycota</taxon>
        <taxon>Pezizomycotina</taxon>
        <taxon>Pezizomycetes</taxon>
        <taxon>Pezizales</taxon>
        <taxon>Tuberaceae</taxon>
        <taxon>Choiromyces</taxon>
    </lineage>
</organism>
<proteinExistence type="predicted"/>
<dbReference type="EMBL" id="ML120384">
    <property type="protein sequence ID" value="RPA99927.1"/>
    <property type="molecule type" value="Genomic_DNA"/>
</dbReference>
<dbReference type="PANTHER" id="PTHR45786:SF74">
    <property type="entry name" value="ATP-DEPENDENT DNA HELICASE"/>
    <property type="match status" value="1"/>
</dbReference>
<evidence type="ECO:0000313" key="3">
    <source>
        <dbReference type="Proteomes" id="UP000276215"/>
    </source>
</evidence>
<sequence length="404" mass="46450">MNIVCVHCHAKHWKAEPSRCRQAHGYSFESCCKHGDVVLEKLKQLPEPLNSLMGGTTLQSKNFLKDVRRWNSLFAFTSISYNMDNRTTAQGGGLHLFQVHGAVYHLQGPLKAPTGRDAAFSQIYLYDPLFAAQARTTRAEGLDTEIILALTQMFQECSPLIQMYKTAKERMEEAEERGGEFRIILNPQMQLVIESGADRRRENLPTSDEVALILPEEYGEAGCRDLVLAKRDNSGPVSERLTIINQNHASYLPMHYVLLFHNGELGWHWGQELRNENGQRQVVRMHQRAFYRFRLYPRTDEAMTIFQAKRLFQQFLVDAWAVCDQNKLAWLKRHQSNIRADLYNGLTDVLQQQDINLQEVGKRVVLPSSYVGGDRFMQQLYQDSMALVRHFGRPSLFITFTANP</sequence>
<dbReference type="InterPro" id="IPR025476">
    <property type="entry name" value="Helitron_helicase-like"/>
</dbReference>